<accession>B9S5H8</accession>
<keyword evidence="2" id="KW-1185">Reference proteome</keyword>
<proteinExistence type="predicted"/>
<reference evidence="2" key="1">
    <citation type="journal article" date="2010" name="Nat. Biotechnol.">
        <title>Draft genome sequence of the oilseed species Ricinus communis.</title>
        <authorList>
            <person name="Chan A.P."/>
            <person name="Crabtree J."/>
            <person name="Zhao Q."/>
            <person name="Lorenzi H."/>
            <person name="Orvis J."/>
            <person name="Puiu D."/>
            <person name="Melake-Berhan A."/>
            <person name="Jones K.M."/>
            <person name="Redman J."/>
            <person name="Chen G."/>
            <person name="Cahoon E.B."/>
            <person name="Gedil M."/>
            <person name="Stanke M."/>
            <person name="Haas B.J."/>
            <person name="Wortman J.R."/>
            <person name="Fraser-Liggett C.M."/>
            <person name="Ravel J."/>
            <person name="Rabinowicz P.D."/>
        </authorList>
    </citation>
    <scope>NUCLEOTIDE SEQUENCE [LARGE SCALE GENOMIC DNA]</scope>
    <source>
        <strain evidence="2">cv. Hale</strain>
    </source>
</reference>
<name>B9S5H8_RICCO</name>
<protein>
    <submittedName>
        <fullName evidence="1">Uncharacterized protein</fullName>
    </submittedName>
</protein>
<dbReference type="AlphaFoldDB" id="B9S5H8"/>
<sequence length="73" mass="8377">MDGSFLQVVENGAFGFNHYFVFRQIPMSSLSQPADDELEWEEEVRDSSIMALASSSLKFHDEFLFPEDASPYH</sequence>
<dbReference type="Proteomes" id="UP000008311">
    <property type="component" value="Unassembled WGS sequence"/>
</dbReference>
<evidence type="ECO:0000313" key="1">
    <source>
        <dbReference type="EMBL" id="EEF41103.1"/>
    </source>
</evidence>
<gene>
    <name evidence="1" type="ORF">RCOM_0976150</name>
</gene>
<dbReference type="InParanoid" id="B9S5H8"/>
<evidence type="ECO:0000313" key="2">
    <source>
        <dbReference type="Proteomes" id="UP000008311"/>
    </source>
</evidence>
<dbReference type="EMBL" id="EQ973874">
    <property type="protein sequence ID" value="EEF41103.1"/>
    <property type="molecule type" value="Genomic_DNA"/>
</dbReference>
<organism evidence="1 2">
    <name type="scientific">Ricinus communis</name>
    <name type="common">Castor bean</name>
    <dbReference type="NCBI Taxonomy" id="3988"/>
    <lineage>
        <taxon>Eukaryota</taxon>
        <taxon>Viridiplantae</taxon>
        <taxon>Streptophyta</taxon>
        <taxon>Embryophyta</taxon>
        <taxon>Tracheophyta</taxon>
        <taxon>Spermatophyta</taxon>
        <taxon>Magnoliopsida</taxon>
        <taxon>eudicotyledons</taxon>
        <taxon>Gunneridae</taxon>
        <taxon>Pentapetalae</taxon>
        <taxon>rosids</taxon>
        <taxon>fabids</taxon>
        <taxon>Malpighiales</taxon>
        <taxon>Euphorbiaceae</taxon>
        <taxon>Acalyphoideae</taxon>
        <taxon>Acalypheae</taxon>
        <taxon>Ricinus</taxon>
    </lineage>
</organism>